<dbReference type="Pfam" id="PF00023">
    <property type="entry name" value="Ank"/>
    <property type="match status" value="1"/>
</dbReference>
<dbReference type="PANTHER" id="PTHR24198:SF165">
    <property type="entry name" value="ANKYRIN REPEAT-CONTAINING PROTEIN-RELATED"/>
    <property type="match status" value="1"/>
</dbReference>
<keyword evidence="6" id="KW-0812">Transmembrane</keyword>
<feature type="repeat" description="ANK" evidence="3">
    <location>
        <begin position="957"/>
        <end position="989"/>
    </location>
</feature>
<dbReference type="PRINTS" id="PR01415">
    <property type="entry name" value="ANKYRIN"/>
</dbReference>
<feature type="repeat" description="ANK" evidence="3">
    <location>
        <begin position="1206"/>
        <end position="1238"/>
    </location>
</feature>
<gene>
    <name evidence="8" type="ORF">HETSPECPRED_007977</name>
</gene>
<dbReference type="Proteomes" id="UP000664521">
    <property type="component" value="Unassembled WGS sequence"/>
</dbReference>
<dbReference type="PROSITE" id="PS50088">
    <property type="entry name" value="ANK_REPEAT"/>
    <property type="match status" value="6"/>
</dbReference>
<dbReference type="SMART" id="SM00248">
    <property type="entry name" value="ANK"/>
    <property type="match status" value="13"/>
</dbReference>
<dbReference type="SUPFAM" id="SSF48403">
    <property type="entry name" value="Ankyrin repeat"/>
    <property type="match status" value="2"/>
</dbReference>
<dbReference type="InterPro" id="IPR002110">
    <property type="entry name" value="Ankyrin_rpt"/>
</dbReference>
<keyword evidence="4" id="KW-0175">Coiled coil</keyword>
<feature type="transmembrane region" description="Helical" evidence="6">
    <location>
        <begin position="1408"/>
        <end position="1424"/>
    </location>
</feature>
<evidence type="ECO:0000256" key="2">
    <source>
        <dbReference type="ARBA" id="ARBA00023043"/>
    </source>
</evidence>
<feature type="compositionally biased region" description="Polar residues" evidence="5">
    <location>
        <begin position="424"/>
        <end position="453"/>
    </location>
</feature>
<feature type="region of interest" description="Disordered" evidence="5">
    <location>
        <begin position="1354"/>
        <end position="1396"/>
    </location>
</feature>
<dbReference type="Pfam" id="PF12796">
    <property type="entry name" value="Ank_2"/>
    <property type="match status" value="3"/>
</dbReference>
<proteinExistence type="predicted"/>
<evidence type="ECO:0000256" key="3">
    <source>
        <dbReference type="PROSITE-ProRule" id="PRU00023"/>
    </source>
</evidence>
<evidence type="ECO:0000259" key="7">
    <source>
        <dbReference type="Pfam" id="PF24883"/>
    </source>
</evidence>
<evidence type="ECO:0000256" key="4">
    <source>
        <dbReference type="SAM" id="Coils"/>
    </source>
</evidence>
<dbReference type="InterPro" id="IPR056884">
    <property type="entry name" value="NPHP3-like_N"/>
</dbReference>
<name>A0A8H3EPC6_9LECA</name>
<keyword evidence="6" id="KW-0472">Membrane</keyword>
<feature type="repeat" description="ANK" evidence="3">
    <location>
        <begin position="1060"/>
        <end position="1093"/>
    </location>
</feature>
<evidence type="ECO:0000313" key="8">
    <source>
        <dbReference type="EMBL" id="CAF9908068.1"/>
    </source>
</evidence>
<dbReference type="OrthoDB" id="1577640at2759"/>
<feature type="domain" description="Nephrocystin 3-like N-terminal" evidence="7">
    <location>
        <begin position="188"/>
        <end position="351"/>
    </location>
</feature>
<feature type="coiled-coil region" evidence="4">
    <location>
        <begin position="34"/>
        <end position="61"/>
    </location>
</feature>
<feature type="repeat" description="ANK" evidence="3">
    <location>
        <begin position="1173"/>
        <end position="1205"/>
    </location>
</feature>
<sequence>MEVVGFVASVGTLIEGADFIRRTLDDYRKGGKDRDRLLAEVASLKSVLDQLKAGNDQAREDHKQEAWLDVVGQLSSKGGVLERIDDVISEIKLKIERKHGFRGALVQWTWPFVKEDVDRNIRQMQRLSHNVSIVLQTASLKYTSAIHERVNRVEVATNKRELRAILEWLSSLNFLEQQRLEFSKAFPGTCEWFLSSLEYDAFKQKRQRILYCSAIGGAGKTILASVAIDDLRMQTAGQDVGIFIVYCKHDRPDTHSVEKLAMTILRQVVQIKAGLIPPDLEELLTTHYYTKDTKPHLDEVLKIINSLLPTFSSNFIVLDGLDEIMQETAREEIIKFLMTLEGDNRIMFTSRPIDVIEKMFLPLNSDPDDEIWSNEDEAESYGNWDDDEADYDHAYDSNAESVDDGDDSETSSDQDIHVDAANDTRFQNPASFTPATSTVQSERQDYSQPPETSITCSRCDRGIVGLHYDCQKCVNNRSIICVKCYNAGFRCLSGDRNHDGHVVVRVPCLKMDVSARPRAIRTYVRRRTQQSPLLLRFAKQKPGFAEDIEDEVTSAAKKMFLLAQLHMDAMSNPDLLKFSEVLQALRTLPTKLNDSYDKAMDRVQGHGRSLLRLVAYAQRPLNTKEVEHALGISPETDELLDEEIIPASALISRCAGLVTLDENYEIVFSHYTIDGYFATRRDDFFEDGHKYMAEICLHYLNLQELRKGAVQGEEEGAQFDARLKMYPFLEYASLFWGAHAHASQDSETLELAYEFIRNDERRSTSVQALWFSSDEMTADWRSRTGTTPLRLAMYFKYEKLADRLLKSGADANIQDVFGMTPLMWAAQVGDIEMTTSILKLPIPLNAINNDGETALHLAISHRHEDVTAVLVDQRDVDVNVPAGGKRGTRSMTPLMHAIWREEINIVRKLLTRDDILVNNKDSQGLAAIHWAAFARNPEIMEALVKVASIDLEPMHDRTSPPLILAAYRDNAYAVRALLDAGANINIRESELDARGTALMRAADRDCVSVVHELLRRQIDWNAKDSYERTAVHSAAINGSIDSLAVLLSLRDVEVNIQDINGNTPLHDAAGLLYDSKCLELLLSKGADIEIANNRGKTPIDTARAQGAKKNITILKKRYAEDFGLPKRSMTGLSMEELTLMQAAQQGDEAAVDSILTAYKQDKSIDIEERDDWLQRTPLQHAVDAGHLHIVQKLHRAGANINARDKFGRTALRIAAMRRRLRIAGYLLDNGADYTVKDQWGMNAFEDASPSLEVLLLEHGADFPKDLDFERVLFFAAEQGKMVAVQRLVNAGAEVQVKDSYGYSPYERAKRAGKTEMAKYLDQVGKSTEEPGLNLPTPMTSSASVATMSNTNIPALNEDIRSGPGINEAREGDLAPGSKHAQNDNRETSGHSFDSRSKFQQARDFAPDWRYLMIVLAAFLFGFYLR</sequence>
<accession>A0A8H3EPC6</accession>
<organism evidence="8 9">
    <name type="scientific">Heterodermia speciosa</name>
    <dbReference type="NCBI Taxonomy" id="116794"/>
    <lineage>
        <taxon>Eukaryota</taxon>
        <taxon>Fungi</taxon>
        <taxon>Dikarya</taxon>
        <taxon>Ascomycota</taxon>
        <taxon>Pezizomycotina</taxon>
        <taxon>Lecanoromycetes</taxon>
        <taxon>OSLEUM clade</taxon>
        <taxon>Lecanoromycetidae</taxon>
        <taxon>Caliciales</taxon>
        <taxon>Physciaceae</taxon>
        <taxon>Heterodermia</taxon>
    </lineage>
</organism>
<evidence type="ECO:0000313" key="9">
    <source>
        <dbReference type="Proteomes" id="UP000664521"/>
    </source>
</evidence>
<feature type="compositionally biased region" description="Basic and acidic residues" evidence="5">
    <location>
        <begin position="1380"/>
        <end position="1396"/>
    </location>
</feature>
<keyword evidence="1" id="KW-0677">Repeat</keyword>
<reference evidence="8" key="1">
    <citation type="submission" date="2021-03" db="EMBL/GenBank/DDBJ databases">
        <authorList>
            <person name="Tagirdzhanova G."/>
        </authorList>
    </citation>
    <scope>NUCLEOTIDE SEQUENCE</scope>
</reference>
<dbReference type="InterPro" id="IPR036770">
    <property type="entry name" value="Ankyrin_rpt-contain_sf"/>
</dbReference>
<keyword evidence="6" id="KW-1133">Transmembrane helix</keyword>
<feature type="region of interest" description="Disordered" evidence="5">
    <location>
        <begin position="366"/>
        <end position="390"/>
    </location>
</feature>
<evidence type="ECO:0000256" key="1">
    <source>
        <dbReference type="ARBA" id="ARBA00022737"/>
    </source>
</evidence>
<evidence type="ECO:0000256" key="5">
    <source>
        <dbReference type="SAM" id="MobiDB-lite"/>
    </source>
</evidence>
<comment type="caution">
    <text evidence="8">The sequence shown here is derived from an EMBL/GenBank/DDBJ whole genome shotgun (WGS) entry which is preliminary data.</text>
</comment>
<dbReference type="PROSITE" id="PS50297">
    <property type="entry name" value="ANK_REP_REGION"/>
    <property type="match status" value="6"/>
</dbReference>
<feature type="region of interest" description="Disordered" evidence="5">
    <location>
        <begin position="421"/>
        <end position="453"/>
    </location>
</feature>
<feature type="repeat" description="ANK" evidence="3">
    <location>
        <begin position="784"/>
        <end position="816"/>
    </location>
</feature>
<dbReference type="PANTHER" id="PTHR24198">
    <property type="entry name" value="ANKYRIN REPEAT AND PROTEIN KINASE DOMAIN-CONTAINING PROTEIN"/>
    <property type="match status" value="1"/>
</dbReference>
<dbReference type="InterPro" id="IPR027417">
    <property type="entry name" value="P-loop_NTPase"/>
</dbReference>
<dbReference type="Gene3D" id="1.25.40.20">
    <property type="entry name" value="Ankyrin repeat-containing domain"/>
    <property type="match status" value="2"/>
</dbReference>
<protein>
    <recommendedName>
        <fullName evidence="7">Nephrocystin 3-like N-terminal domain-containing protein</fullName>
    </recommendedName>
</protein>
<feature type="repeat" description="ANK" evidence="3">
    <location>
        <begin position="850"/>
        <end position="872"/>
    </location>
</feature>
<dbReference type="SUPFAM" id="SSF52540">
    <property type="entry name" value="P-loop containing nucleoside triphosphate hydrolases"/>
    <property type="match status" value="1"/>
</dbReference>
<keyword evidence="9" id="KW-1185">Reference proteome</keyword>
<dbReference type="Gene3D" id="3.40.50.300">
    <property type="entry name" value="P-loop containing nucleotide triphosphate hydrolases"/>
    <property type="match status" value="1"/>
</dbReference>
<dbReference type="Pfam" id="PF24883">
    <property type="entry name" value="NPHP3_N"/>
    <property type="match status" value="1"/>
</dbReference>
<keyword evidence="2 3" id="KW-0040">ANK repeat</keyword>
<evidence type="ECO:0000256" key="6">
    <source>
        <dbReference type="SAM" id="Phobius"/>
    </source>
</evidence>
<dbReference type="EMBL" id="CAJPDS010000006">
    <property type="protein sequence ID" value="CAF9908068.1"/>
    <property type="molecule type" value="Genomic_DNA"/>
</dbReference>